<feature type="domain" description="HTH gntR-type" evidence="4">
    <location>
        <begin position="11"/>
        <end position="79"/>
    </location>
</feature>
<dbReference type="PROSITE" id="PS50949">
    <property type="entry name" value="HTH_GNTR"/>
    <property type="match status" value="1"/>
</dbReference>
<dbReference type="Proteomes" id="UP000286288">
    <property type="component" value="Unassembled WGS sequence"/>
</dbReference>
<sequence>MIFDIQTQSNQPIYQQLREQIIVGIAKGDLSAGELLPSVRQLAEEIGINTMTISKAYNSLKEEGLLVTDRRKGTAVAAPPPFTSGQEAEYRQNLQLQLATALLHGKSKQALLTDVQQLLDQFPERNECK</sequence>
<evidence type="ECO:0000313" key="7">
    <source>
        <dbReference type="Proteomes" id="UP000286288"/>
    </source>
</evidence>
<evidence type="ECO:0000313" key="8">
    <source>
        <dbReference type="Proteomes" id="UP000422837"/>
    </source>
</evidence>
<dbReference type="Gene3D" id="1.10.10.10">
    <property type="entry name" value="Winged helix-like DNA-binding domain superfamily/Winged helix DNA-binding domain"/>
    <property type="match status" value="1"/>
</dbReference>
<dbReference type="SUPFAM" id="SSF46785">
    <property type="entry name" value="Winged helix' DNA-binding domain"/>
    <property type="match status" value="1"/>
</dbReference>
<dbReference type="PRINTS" id="PR00035">
    <property type="entry name" value="HTHGNTR"/>
</dbReference>
<dbReference type="GeneID" id="83458463"/>
<dbReference type="EMBL" id="CP046123">
    <property type="protein sequence ID" value="QGN28513.1"/>
    <property type="molecule type" value="Genomic_DNA"/>
</dbReference>
<reference evidence="6 7" key="1">
    <citation type="submission" date="2018-08" db="EMBL/GenBank/DDBJ databases">
        <title>A genome reference for cultivated species of the human gut microbiota.</title>
        <authorList>
            <person name="Zou Y."/>
            <person name="Xue W."/>
            <person name="Luo G."/>
        </authorList>
    </citation>
    <scope>NUCLEOTIDE SEQUENCE [LARGE SCALE GENOMIC DNA]</scope>
    <source>
        <strain evidence="6 7">AF48-16</strain>
    </source>
</reference>
<evidence type="ECO:0000259" key="4">
    <source>
        <dbReference type="PROSITE" id="PS50949"/>
    </source>
</evidence>
<proteinExistence type="predicted"/>
<dbReference type="SMART" id="SM00345">
    <property type="entry name" value="HTH_GNTR"/>
    <property type="match status" value="1"/>
</dbReference>
<dbReference type="EMBL" id="QRMZ01000010">
    <property type="protein sequence ID" value="RHK06420.1"/>
    <property type="molecule type" value="Genomic_DNA"/>
</dbReference>
<organism evidence="6 7">
    <name type="scientific">Enterococcus casseliflavus</name>
    <name type="common">Enterococcus flavescens</name>
    <dbReference type="NCBI Taxonomy" id="37734"/>
    <lineage>
        <taxon>Bacteria</taxon>
        <taxon>Bacillati</taxon>
        <taxon>Bacillota</taxon>
        <taxon>Bacilli</taxon>
        <taxon>Lactobacillales</taxon>
        <taxon>Enterococcaceae</taxon>
        <taxon>Enterococcus</taxon>
    </lineage>
</organism>
<dbReference type="AlphaFoldDB" id="A0A415ESZ3"/>
<dbReference type="InterPro" id="IPR036388">
    <property type="entry name" value="WH-like_DNA-bd_sf"/>
</dbReference>
<evidence type="ECO:0000313" key="6">
    <source>
        <dbReference type="EMBL" id="RHK06420.1"/>
    </source>
</evidence>
<dbReference type="CDD" id="cd07377">
    <property type="entry name" value="WHTH_GntR"/>
    <property type="match status" value="1"/>
</dbReference>
<evidence type="ECO:0000256" key="1">
    <source>
        <dbReference type="ARBA" id="ARBA00023015"/>
    </source>
</evidence>
<gene>
    <name evidence="6" type="ORF">DW084_09140</name>
    <name evidence="5" type="ORF">GFU50_02885</name>
</gene>
<accession>A0A415ESZ3</accession>
<dbReference type="GO" id="GO:0003700">
    <property type="term" value="F:DNA-binding transcription factor activity"/>
    <property type="evidence" value="ECO:0007669"/>
    <property type="project" value="InterPro"/>
</dbReference>
<dbReference type="PANTHER" id="PTHR38445:SF12">
    <property type="entry name" value="GNTR-FAMILY TRANSCRIPTIONAL REGULATOR"/>
    <property type="match status" value="1"/>
</dbReference>
<keyword evidence="2" id="KW-0238">DNA-binding</keyword>
<dbReference type="Pfam" id="PF00392">
    <property type="entry name" value="GntR"/>
    <property type="match status" value="1"/>
</dbReference>
<reference evidence="5 8" key="2">
    <citation type="submission" date="2019-11" db="EMBL/GenBank/DDBJ databases">
        <title>Detection and genome characteristic of a blood enterococcus casselifavus isolate from Zhengzhou,china.</title>
        <authorList>
            <person name="Wen P."/>
        </authorList>
    </citation>
    <scope>NUCLEOTIDE SEQUENCE [LARGE SCALE GENOMIC DNA]</scope>
    <source>
        <strain evidence="5 8">EC291</strain>
    </source>
</reference>
<protein>
    <submittedName>
        <fullName evidence="6">GntR family transcriptional regulator</fullName>
    </submittedName>
</protein>
<dbReference type="InterPro" id="IPR036390">
    <property type="entry name" value="WH_DNA-bd_sf"/>
</dbReference>
<keyword evidence="3" id="KW-0804">Transcription</keyword>
<dbReference type="RefSeq" id="WP_005225133.1">
    <property type="nucleotide sequence ID" value="NZ_CABGJK010000001.1"/>
</dbReference>
<evidence type="ECO:0000313" key="5">
    <source>
        <dbReference type="EMBL" id="QGN28513.1"/>
    </source>
</evidence>
<dbReference type="InterPro" id="IPR000524">
    <property type="entry name" value="Tscrpt_reg_HTH_GntR"/>
</dbReference>
<name>A0A415ESZ3_ENTCA</name>
<dbReference type="Proteomes" id="UP000422837">
    <property type="component" value="Chromosome"/>
</dbReference>
<evidence type="ECO:0000256" key="3">
    <source>
        <dbReference type="ARBA" id="ARBA00023163"/>
    </source>
</evidence>
<dbReference type="PANTHER" id="PTHR38445">
    <property type="entry name" value="HTH-TYPE TRANSCRIPTIONAL REPRESSOR YTRA"/>
    <property type="match status" value="1"/>
</dbReference>
<evidence type="ECO:0000256" key="2">
    <source>
        <dbReference type="ARBA" id="ARBA00023125"/>
    </source>
</evidence>
<dbReference type="GO" id="GO:0003677">
    <property type="term" value="F:DNA binding"/>
    <property type="evidence" value="ECO:0007669"/>
    <property type="project" value="UniProtKB-KW"/>
</dbReference>
<keyword evidence="1" id="KW-0805">Transcription regulation</keyword>